<accession>A0A419Q6F9</accession>
<dbReference type="SMART" id="SM00318">
    <property type="entry name" value="SNc"/>
    <property type="match status" value="4"/>
</dbReference>
<dbReference type="Pfam" id="PF00565">
    <property type="entry name" value="SNase"/>
    <property type="match status" value="4"/>
</dbReference>
<keyword evidence="2 4" id="KW-0963">Cytoplasm</keyword>
<dbReference type="FunFam" id="2.30.30.140:FF:000018">
    <property type="entry name" value="Serine/threonine-protein kinase 31"/>
    <property type="match status" value="1"/>
</dbReference>
<comment type="subcellular location">
    <subcellularLocation>
        <location evidence="1 4">Cytoplasm</location>
    </subcellularLocation>
</comment>
<comment type="caution">
    <text evidence="5">The sequence shown here is derived from an EMBL/GenBank/DDBJ whole genome shotgun (WGS) entry which is preliminary data.</text>
</comment>
<dbReference type="PANTHER" id="PTHR12302:SF2">
    <property type="entry name" value="STAPHYLOCOCCAL NUCLEASE DOMAIN-CONTAINING PROTEIN 1"/>
    <property type="match status" value="1"/>
</dbReference>
<dbReference type="InterPro" id="IPR035437">
    <property type="entry name" value="SNase_OB-fold_sf"/>
</dbReference>
<evidence type="ECO:0000313" key="5">
    <source>
        <dbReference type="EMBL" id="KAG5446616.1"/>
    </source>
</evidence>
<reference evidence="5 6" key="2">
    <citation type="journal article" date="2021" name="Genomics">
        <title>High-quality reference genome for Clonorchis sinensis.</title>
        <authorList>
            <person name="Young N.D."/>
            <person name="Stroehlein A.J."/>
            <person name="Kinkar L."/>
            <person name="Wang T."/>
            <person name="Sohn W.M."/>
            <person name="Chang B.C.H."/>
            <person name="Kaur P."/>
            <person name="Weisz D."/>
            <person name="Dudchenko O."/>
            <person name="Aiden E.L."/>
            <person name="Korhonen P.K."/>
            <person name="Gasser R.B."/>
        </authorList>
    </citation>
    <scope>NUCLEOTIDE SEQUENCE [LARGE SCALE GENOMIC DNA]</scope>
    <source>
        <strain evidence="5">Cs-k2</strain>
    </source>
</reference>
<protein>
    <submittedName>
        <fullName evidence="5">Nuclease domain-containing protein</fullName>
    </submittedName>
</protein>
<dbReference type="OrthoDB" id="10023235at2759"/>
<proteinExistence type="predicted"/>
<dbReference type="SUPFAM" id="SSF63748">
    <property type="entry name" value="Tudor/PWWP/MBT"/>
    <property type="match status" value="1"/>
</dbReference>
<dbReference type="InterPro" id="IPR002999">
    <property type="entry name" value="Tudor"/>
</dbReference>
<dbReference type="PIRSF" id="PIRSF017179">
    <property type="entry name" value="RISC-Tudor-SN"/>
    <property type="match status" value="1"/>
</dbReference>
<evidence type="ECO:0000256" key="4">
    <source>
        <dbReference type="PIRNR" id="PIRNR017179"/>
    </source>
</evidence>
<gene>
    <name evidence="5" type="ORF">CSKR_112425</name>
</gene>
<dbReference type="GO" id="GO:0031047">
    <property type="term" value="P:regulatory ncRNA-mediated gene silencing"/>
    <property type="evidence" value="ECO:0007669"/>
    <property type="project" value="UniProtKB-UniRule"/>
</dbReference>
<dbReference type="GO" id="GO:0031332">
    <property type="term" value="C:RNAi effector complex"/>
    <property type="evidence" value="ECO:0007669"/>
    <property type="project" value="InterPro"/>
</dbReference>
<dbReference type="Proteomes" id="UP000286415">
    <property type="component" value="Unassembled WGS sequence"/>
</dbReference>
<dbReference type="STRING" id="79923.A0A419Q6F9"/>
<dbReference type="SMART" id="SM00333">
    <property type="entry name" value="TUDOR"/>
    <property type="match status" value="1"/>
</dbReference>
<reference evidence="5 6" key="1">
    <citation type="journal article" date="2018" name="Biotechnol. Adv.">
        <title>Improved genomic resources and new bioinformatic workflow for the carcinogenic parasite Clonorchis sinensis: Biotechnological implications.</title>
        <authorList>
            <person name="Wang D."/>
            <person name="Korhonen P.K."/>
            <person name="Gasser R.B."/>
            <person name="Young N.D."/>
        </authorList>
    </citation>
    <scope>NUCLEOTIDE SEQUENCE [LARGE SCALE GENOMIC DNA]</scope>
    <source>
        <strain evidence="5">Cs-k2</strain>
    </source>
</reference>
<organism evidence="5 6">
    <name type="scientific">Clonorchis sinensis</name>
    <name type="common">Chinese liver fluke</name>
    <dbReference type="NCBI Taxonomy" id="79923"/>
    <lineage>
        <taxon>Eukaryota</taxon>
        <taxon>Metazoa</taxon>
        <taxon>Spiralia</taxon>
        <taxon>Lophotrochozoa</taxon>
        <taxon>Platyhelminthes</taxon>
        <taxon>Trematoda</taxon>
        <taxon>Digenea</taxon>
        <taxon>Opisthorchiida</taxon>
        <taxon>Opisthorchiata</taxon>
        <taxon>Opisthorchiidae</taxon>
        <taxon>Clonorchis</taxon>
    </lineage>
</organism>
<dbReference type="GO" id="GO:0003723">
    <property type="term" value="F:RNA binding"/>
    <property type="evidence" value="ECO:0007669"/>
    <property type="project" value="UniProtKB-UniRule"/>
</dbReference>
<dbReference type="CDD" id="cd00175">
    <property type="entry name" value="SNc"/>
    <property type="match status" value="1"/>
</dbReference>
<dbReference type="FunCoup" id="A0A419Q6F9">
    <property type="interactions" value="1511"/>
</dbReference>
<dbReference type="InterPro" id="IPR016071">
    <property type="entry name" value="Staphylococal_nuclease_OB-fold"/>
</dbReference>
<dbReference type="Pfam" id="PF00567">
    <property type="entry name" value="TUDOR"/>
    <property type="match status" value="1"/>
</dbReference>
<evidence type="ECO:0000256" key="2">
    <source>
        <dbReference type="ARBA" id="ARBA00022490"/>
    </source>
</evidence>
<keyword evidence="3" id="KW-0677">Repeat</keyword>
<dbReference type="AlphaFoldDB" id="A0A419Q6F9"/>
<dbReference type="FunFam" id="2.40.50.90:FF:000018">
    <property type="entry name" value="Ribonuclease"/>
    <property type="match status" value="1"/>
</dbReference>
<dbReference type="PANTHER" id="PTHR12302">
    <property type="entry name" value="EBNA2 BINDING PROTEIN P100"/>
    <property type="match status" value="1"/>
</dbReference>
<sequence length="1013" mass="111163">MIAPTLFSGVVKQVLSGDSIVIRDRPVDGPPPERTIVLSNISCGRVARRPTPNNPSGGIEDPFAWQAREFVRSRLVGKEVCYTVDTELPTGRKYGCVYLGKSTAGENIARSLVEAGLAEVRRLNAALAEKNQQYQELLAAEETAKSTGKGKWSPEPIGAVREVIWNVEDPRAFIDTHKGQRIPGVVEYVRDGSSLQVTLLPGPSTPPHLYYNVMLSLSGIKAPTIRFEDGKQVAEPFGLDAQFFVESRLLQREVVILFESCNNQTFIGSVLHPNGNIAEVLLREGLAKCVEWNLNLVSVPGASDVYRAAERMAKEKRLRLWRDYQPPMVQLEAPEVRDPNRLAPGTTFVGNVVEVGNGDNISIKCSDGTVRRFFLSSIRLPRPSVPSKDEEESSAPQRTRYRPLYDVPYMFEAREQLRAFVGKSVTAQVDYIQPKTATTVDERVCCTVRCGSTNISESLVSKGLATVIRYRNANDARSSAYTDLLNAEEQAQTKGLGLHSKSDPPVHRVADLTGNLAKSRQFLPFLKRTPRFNAVVEFVVHASRMRVFLPSETCLVTLLLSGIQCPRRGRSKPDGTDEPDMPFSIEGYSLVRELCMQRNVEVTIETIDRVGNFVGWMFVDAPPNESSETDAPKSTGKKKKKAMEAGISKTKTNLSVLLVSRGLATVHHAPATEASPYYHDLVRAEDAAKAGRIGLWSSEEFVKQWEAEINSFTDSANADGADDGRILSGVSGYLDDLSALSLNGHSDDQMDDHATNKIKWKPAQITGVSNPGAGSEGLRFFAQHSADSGTIVQISHSLNAKQSPPPVPGYQPKKGELCAACFSVDNCWYRARVIRCSPKSITVMFIDFGNEETVDLADAAFRLSPLPPGPLVNIPPQAHEYRLAFIQLPPDSTDRAFAERAFAEHVENKEVLLADQFGAVPCANETMKPVPGVALKIPNTAAAGGSSVSASSWIDVAQRLLEEGLVCVEPMRPDLLKQVSRATLSGYLEAQAKAKKQRKNVWRYGDFRVDLGA</sequence>
<dbReference type="SUPFAM" id="SSF50199">
    <property type="entry name" value="Staphylococcal nuclease"/>
    <property type="match status" value="5"/>
</dbReference>
<evidence type="ECO:0000256" key="1">
    <source>
        <dbReference type="ARBA" id="ARBA00004496"/>
    </source>
</evidence>
<dbReference type="Gene3D" id="2.40.50.90">
    <property type="match status" value="5"/>
</dbReference>
<dbReference type="GO" id="GO:0004518">
    <property type="term" value="F:nuclease activity"/>
    <property type="evidence" value="ECO:0007669"/>
    <property type="project" value="TreeGrafter"/>
</dbReference>
<dbReference type="PROSITE" id="PS50830">
    <property type="entry name" value="TNASE_3"/>
    <property type="match status" value="4"/>
</dbReference>
<dbReference type="InterPro" id="IPR016685">
    <property type="entry name" value="Silence_cplx_Nase-comp_TudorSN"/>
</dbReference>
<dbReference type="GO" id="GO:0005634">
    <property type="term" value="C:nucleus"/>
    <property type="evidence" value="ECO:0007669"/>
    <property type="project" value="TreeGrafter"/>
</dbReference>
<dbReference type="PROSITE" id="PS50304">
    <property type="entry name" value="TUDOR"/>
    <property type="match status" value="1"/>
</dbReference>
<name>A0A419Q6F9_CLOSI</name>
<evidence type="ECO:0000313" key="6">
    <source>
        <dbReference type="Proteomes" id="UP000286415"/>
    </source>
</evidence>
<keyword evidence="6" id="KW-1185">Reference proteome</keyword>
<dbReference type="FunFam" id="2.40.50.90:FF:000002">
    <property type="entry name" value="Staphylococcal nuclease domain-containing protein"/>
    <property type="match status" value="1"/>
</dbReference>
<dbReference type="Gene3D" id="2.30.30.140">
    <property type="match status" value="1"/>
</dbReference>
<dbReference type="GO" id="GO:0005829">
    <property type="term" value="C:cytosol"/>
    <property type="evidence" value="ECO:0007669"/>
    <property type="project" value="UniProtKB-UniRule"/>
</dbReference>
<dbReference type="GO" id="GO:0006402">
    <property type="term" value="P:mRNA catabolic process"/>
    <property type="evidence" value="ECO:0007669"/>
    <property type="project" value="UniProtKB-UniRule"/>
</dbReference>
<dbReference type="InParanoid" id="A0A419Q6F9"/>
<evidence type="ECO:0000256" key="3">
    <source>
        <dbReference type="ARBA" id="ARBA00022737"/>
    </source>
</evidence>
<dbReference type="EMBL" id="NIRI02000056">
    <property type="protein sequence ID" value="KAG5446616.1"/>
    <property type="molecule type" value="Genomic_DNA"/>
</dbReference>